<dbReference type="AlphaFoldDB" id="A0A660LB48"/>
<dbReference type="OrthoDB" id="5295456at2"/>
<dbReference type="Pfam" id="PF12802">
    <property type="entry name" value="MarR_2"/>
    <property type="match status" value="1"/>
</dbReference>
<dbReference type="PRINTS" id="PR00598">
    <property type="entry name" value="HTHMARR"/>
</dbReference>
<protein>
    <submittedName>
        <fullName evidence="2">MarR family transcriptional regulator</fullName>
    </submittedName>
</protein>
<dbReference type="GO" id="GO:0006950">
    <property type="term" value="P:response to stress"/>
    <property type="evidence" value="ECO:0007669"/>
    <property type="project" value="TreeGrafter"/>
</dbReference>
<reference evidence="2 3" key="1">
    <citation type="submission" date="2018-10" db="EMBL/GenBank/DDBJ databases">
        <title>Genomic Encyclopedia of Archaeal and Bacterial Type Strains, Phase II (KMG-II): from individual species to whole genera.</title>
        <authorList>
            <person name="Goeker M."/>
        </authorList>
    </citation>
    <scope>NUCLEOTIDE SEQUENCE [LARGE SCALE GENOMIC DNA]</scope>
    <source>
        <strain evidence="2 3">DSM 14954</strain>
    </source>
</reference>
<dbReference type="PANTHER" id="PTHR33164:SF99">
    <property type="entry name" value="MARR FAMILY REGULATORY PROTEIN"/>
    <property type="match status" value="1"/>
</dbReference>
<dbReference type="SUPFAM" id="SSF46785">
    <property type="entry name" value="Winged helix' DNA-binding domain"/>
    <property type="match status" value="1"/>
</dbReference>
<evidence type="ECO:0000313" key="2">
    <source>
        <dbReference type="EMBL" id="RKQ91093.1"/>
    </source>
</evidence>
<sequence length="156" mass="17342">MAVPETRVDLTETELAAWRGLLRVHTALVKALDAELAAAHDLPLSSYEVLITLESAPNRKRRMAELADSVLLSRSGMTRLVDRLERDGLLVRDTCTDDGRGCFAVLTDKGAELLERARPTHLEGVRERFLTHFSEDELRTFASAWERVLPGAASTD</sequence>
<dbReference type="PANTHER" id="PTHR33164">
    <property type="entry name" value="TRANSCRIPTIONAL REGULATOR, MARR FAMILY"/>
    <property type="match status" value="1"/>
</dbReference>
<dbReference type="GO" id="GO:0003700">
    <property type="term" value="F:DNA-binding transcription factor activity"/>
    <property type="evidence" value="ECO:0007669"/>
    <property type="project" value="InterPro"/>
</dbReference>
<dbReference type="RefSeq" id="WP_121248409.1">
    <property type="nucleotide sequence ID" value="NZ_RBIL01000001.1"/>
</dbReference>
<dbReference type="Gene3D" id="1.10.10.10">
    <property type="entry name" value="Winged helix-like DNA-binding domain superfamily/Winged helix DNA-binding domain"/>
    <property type="match status" value="1"/>
</dbReference>
<name>A0A660LB48_9ACTN</name>
<dbReference type="EMBL" id="RBIL01000001">
    <property type="protein sequence ID" value="RKQ91093.1"/>
    <property type="molecule type" value="Genomic_DNA"/>
</dbReference>
<dbReference type="InterPro" id="IPR039422">
    <property type="entry name" value="MarR/SlyA-like"/>
</dbReference>
<dbReference type="PROSITE" id="PS50995">
    <property type="entry name" value="HTH_MARR_2"/>
    <property type="match status" value="1"/>
</dbReference>
<dbReference type="InterPro" id="IPR036388">
    <property type="entry name" value="WH-like_DNA-bd_sf"/>
</dbReference>
<dbReference type="Proteomes" id="UP000278962">
    <property type="component" value="Unassembled WGS sequence"/>
</dbReference>
<dbReference type="InterPro" id="IPR036390">
    <property type="entry name" value="WH_DNA-bd_sf"/>
</dbReference>
<dbReference type="InterPro" id="IPR000835">
    <property type="entry name" value="HTH_MarR-typ"/>
</dbReference>
<dbReference type="SMART" id="SM00347">
    <property type="entry name" value="HTH_MARR"/>
    <property type="match status" value="1"/>
</dbReference>
<proteinExistence type="predicted"/>
<keyword evidence="3" id="KW-1185">Reference proteome</keyword>
<comment type="caution">
    <text evidence="2">The sequence shown here is derived from an EMBL/GenBank/DDBJ whole genome shotgun (WGS) entry which is preliminary data.</text>
</comment>
<accession>A0A660LB48</accession>
<feature type="domain" description="HTH marR-type" evidence="1">
    <location>
        <begin position="14"/>
        <end position="150"/>
    </location>
</feature>
<evidence type="ECO:0000313" key="3">
    <source>
        <dbReference type="Proteomes" id="UP000278962"/>
    </source>
</evidence>
<organism evidence="2 3">
    <name type="scientific">Solirubrobacter pauli</name>
    <dbReference type="NCBI Taxonomy" id="166793"/>
    <lineage>
        <taxon>Bacteria</taxon>
        <taxon>Bacillati</taxon>
        <taxon>Actinomycetota</taxon>
        <taxon>Thermoleophilia</taxon>
        <taxon>Solirubrobacterales</taxon>
        <taxon>Solirubrobacteraceae</taxon>
        <taxon>Solirubrobacter</taxon>
    </lineage>
</organism>
<evidence type="ECO:0000259" key="1">
    <source>
        <dbReference type="PROSITE" id="PS50995"/>
    </source>
</evidence>
<gene>
    <name evidence="2" type="ORF">C8N24_0910</name>
</gene>